<comment type="caution">
    <text evidence="3">The sequence shown here is derived from an EMBL/GenBank/DDBJ whole genome shotgun (WGS) entry which is preliminary data.</text>
</comment>
<dbReference type="PROSITE" id="PS51257">
    <property type="entry name" value="PROKAR_LIPOPROTEIN"/>
    <property type="match status" value="1"/>
</dbReference>
<evidence type="ECO:0000256" key="1">
    <source>
        <dbReference type="ARBA" id="ARBA00022729"/>
    </source>
</evidence>
<organism evidence="3 4">
    <name type="scientific">Oceanobacillus sojae</name>
    <dbReference type="NCBI Taxonomy" id="582851"/>
    <lineage>
        <taxon>Bacteria</taxon>
        <taxon>Bacillati</taxon>
        <taxon>Bacillota</taxon>
        <taxon>Bacilli</taxon>
        <taxon>Bacillales</taxon>
        <taxon>Bacillaceae</taxon>
        <taxon>Oceanobacillus</taxon>
    </lineage>
</organism>
<dbReference type="RefSeq" id="WP_246145255.1">
    <property type="nucleotide sequence ID" value="NZ_BJYM01000021.1"/>
</dbReference>
<keyword evidence="1 2" id="KW-0732">Signal</keyword>
<dbReference type="EMBL" id="BJYM01000021">
    <property type="protein sequence ID" value="GEN89369.1"/>
    <property type="molecule type" value="Genomic_DNA"/>
</dbReference>
<evidence type="ECO:0000313" key="4">
    <source>
        <dbReference type="Proteomes" id="UP000321558"/>
    </source>
</evidence>
<protein>
    <recommendedName>
        <fullName evidence="5">Lipoprotein</fullName>
    </recommendedName>
</protein>
<dbReference type="InterPro" id="IPR012640">
    <property type="entry name" value="Membr_lipoprot_lipid_attach_CS"/>
</dbReference>
<evidence type="ECO:0008006" key="5">
    <source>
        <dbReference type="Google" id="ProtNLM"/>
    </source>
</evidence>
<evidence type="ECO:0000256" key="2">
    <source>
        <dbReference type="SAM" id="SignalP"/>
    </source>
</evidence>
<proteinExistence type="predicted"/>
<name>A0A511ZPP7_9BACI</name>
<dbReference type="Proteomes" id="UP000321558">
    <property type="component" value="Unassembled WGS sequence"/>
</dbReference>
<keyword evidence="4" id="KW-1185">Reference proteome</keyword>
<feature type="signal peptide" evidence="2">
    <location>
        <begin position="1"/>
        <end position="18"/>
    </location>
</feature>
<sequence>MRKIIYSLLIILLLSACSQEENTDMTENDVISVENIEIPDTHFYL</sequence>
<gene>
    <name evidence="3" type="ORF">OSO01_41080</name>
</gene>
<feature type="chain" id="PRO_5038997512" description="Lipoprotein" evidence="2">
    <location>
        <begin position="19"/>
        <end position="45"/>
    </location>
</feature>
<evidence type="ECO:0000313" key="3">
    <source>
        <dbReference type="EMBL" id="GEN89369.1"/>
    </source>
</evidence>
<reference evidence="3 4" key="1">
    <citation type="submission" date="2019-07" db="EMBL/GenBank/DDBJ databases">
        <title>Whole genome shotgun sequence of Oceanobacillus sojae NBRC 105379.</title>
        <authorList>
            <person name="Hosoyama A."/>
            <person name="Uohara A."/>
            <person name="Ohji S."/>
            <person name="Ichikawa N."/>
        </authorList>
    </citation>
    <scope>NUCLEOTIDE SEQUENCE [LARGE SCALE GENOMIC DNA]</scope>
    <source>
        <strain evidence="3 4">NBRC 105379</strain>
    </source>
</reference>
<dbReference type="AlphaFoldDB" id="A0A511ZPP7"/>
<accession>A0A511ZPP7</accession>
<dbReference type="Pfam" id="PF08139">
    <property type="entry name" value="LPAM_1"/>
    <property type="match status" value="1"/>
</dbReference>